<keyword evidence="4" id="KW-0804">Transcription</keyword>
<accession>A0ABX8NCT3</accession>
<gene>
    <name evidence="6" type="ORF">KSS94_11500</name>
</gene>
<name>A0ABX8NCT3_9PSED</name>
<dbReference type="Pfam" id="PF00126">
    <property type="entry name" value="HTH_1"/>
    <property type="match status" value="1"/>
</dbReference>
<evidence type="ECO:0000259" key="5">
    <source>
        <dbReference type="PROSITE" id="PS50931"/>
    </source>
</evidence>
<dbReference type="PANTHER" id="PTHR30118:SF15">
    <property type="entry name" value="TRANSCRIPTIONAL REGULATORY PROTEIN"/>
    <property type="match status" value="1"/>
</dbReference>
<dbReference type="PANTHER" id="PTHR30118">
    <property type="entry name" value="HTH-TYPE TRANSCRIPTIONAL REGULATOR LEUO-RELATED"/>
    <property type="match status" value="1"/>
</dbReference>
<dbReference type="InterPro" id="IPR005119">
    <property type="entry name" value="LysR_subst-bd"/>
</dbReference>
<evidence type="ECO:0000313" key="6">
    <source>
        <dbReference type="EMBL" id="QXH53695.1"/>
    </source>
</evidence>
<evidence type="ECO:0000313" key="7">
    <source>
        <dbReference type="Proteomes" id="UP001046350"/>
    </source>
</evidence>
<dbReference type="PROSITE" id="PS50931">
    <property type="entry name" value="HTH_LYSR"/>
    <property type="match status" value="1"/>
</dbReference>
<evidence type="ECO:0000256" key="1">
    <source>
        <dbReference type="ARBA" id="ARBA00009437"/>
    </source>
</evidence>
<feature type="domain" description="HTH lysR-type" evidence="5">
    <location>
        <begin position="8"/>
        <end position="65"/>
    </location>
</feature>
<keyword evidence="2" id="KW-0805">Transcription regulation</keyword>
<dbReference type="Pfam" id="PF03466">
    <property type="entry name" value="LysR_substrate"/>
    <property type="match status" value="1"/>
</dbReference>
<evidence type="ECO:0000256" key="3">
    <source>
        <dbReference type="ARBA" id="ARBA00023125"/>
    </source>
</evidence>
<dbReference type="InterPro" id="IPR000847">
    <property type="entry name" value="LysR_HTH_N"/>
</dbReference>
<keyword evidence="3" id="KW-0238">DNA-binding</keyword>
<dbReference type="InterPro" id="IPR050389">
    <property type="entry name" value="LysR-type_TF"/>
</dbReference>
<organism evidence="6 7">
    <name type="scientific">Pseudomonas fakonensis</name>
    <dbReference type="NCBI Taxonomy" id="2842355"/>
    <lineage>
        <taxon>Bacteria</taxon>
        <taxon>Pseudomonadati</taxon>
        <taxon>Pseudomonadota</taxon>
        <taxon>Gammaproteobacteria</taxon>
        <taxon>Pseudomonadales</taxon>
        <taxon>Pseudomonadaceae</taxon>
        <taxon>Pseudomonas</taxon>
    </lineage>
</organism>
<proteinExistence type="inferred from homology"/>
<dbReference type="RefSeq" id="WP_217843091.1">
    <property type="nucleotide sequence ID" value="NZ_CP077076.1"/>
</dbReference>
<dbReference type="Proteomes" id="UP001046350">
    <property type="component" value="Chromosome"/>
</dbReference>
<dbReference type="EMBL" id="CP077076">
    <property type="protein sequence ID" value="QXH53695.1"/>
    <property type="molecule type" value="Genomic_DNA"/>
</dbReference>
<comment type="similarity">
    <text evidence="1">Belongs to the LysR transcriptional regulatory family.</text>
</comment>
<reference evidence="6" key="1">
    <citation type="journal article" date="2021" name="Microorganisms">
        <title>The Ever-Expanding Pseudomonas Genus: Description of 43 New Species and Partition of the Pseudomonas putida Group.</title>
        <authorList>
            <person name="Girard L."/>
            <person name="Lood C."/>
            <person name="Hofte M."/>
            <person name="Vandamme P."/>
            <person name="Rokni-Zadeh H."/>
            <person name="van Noort V."/>
            <person name="Lavigne R."/>
            <person name="De Mot R."/>
        </authorList>
    </citation>
    <scope>NUCLEOTIDE SEQUENCE</scope>
    <source>
        <strain evidence="6">COW40</strain>
    </source>
</reference>
<evidence type="ECO:0000256" key="4">
    <source>
        <dbReference type="ARBA" id="ARBA00023163"/>
    </source>
</evidence>
<protein>
    <submittedName>
        <fullName evidence="6">LysR family transcriptional regulator</fullName>
    </submittedName>
</protein>
<evidence type="ECO:0000256" key="2">
    <source>
        <dbReference type="ARBA" id="ARBA00023015"/>
    </source>
</evidence>
<keyword evidence="7" id="KW-1185">Reference proteome</keyword>
<sequence length="307" mass="33819">MHDALRRLDLNLLVTLDALLVELNVTRAAQRLHLAQPTVSVQLARLRELLDDPLLLPGPRGMRPTTRAEALRTPLRQALEALHLAIAPAQPFDPASASQTWRLAATDYGASTLLLPALASIRSAAPATRLAILELQPAALVRQAELGEIDMALHIAEQAPPELRQRSLFVERYVLVGRIDHPRLKRKLTLKQFCSLEQVIVSPDGGGFYGPTDAALAEQGLARQVVLSVPHFMLLAAVLASSDLVAMVPQRLVAGDTRLKVVEAPLPVRGFEMLMLWPERVHRDPGHRWLREVIAGYTRGPKQTPHL</sequence>